<accession>A0A4D6KVF9</accession>
<gene>
    <name evidence="1" type="ORF">DEO72_LG1g2898</name>
</gene>
<keyword evidence="2" id="KW-1185">Reference proteome</keyword>
<protein>
    <submittedName>
        <fullName evidence="1">Uncharacterized protein</fullName>
    </submittedName>
</protein>
<sequence>MEDVGFPAPSLVRFRSSKRCSIGTLWTTSILRSQPVVITSPLCLMTRRVLRFRALFCDLRLLFRKFGLARCVEEKGNGVDDWVRLCRKIRLFYDLNAGKNTWELIRGNNGVGVGVIVEHEEEELIQAIEYFCRLGAKKEDVARLIVNGPKLLDLDLKMGMVNVLKLLKHFGKSSDDN</sequence>
<evidence type="ECO:0000313" key="1">
    <source>
        <dbReference type="EMBL" id="QCD79259.1"/>
    </source>
</evidence>
<name>A0A4D6KVF9_VIGUN</name>
<proteinExistence type="predicted"/>
<dbReference type="Proteomes" id="UP000501690">
    <property type="component" value="Linkage Group LG1"/>
</dbReference>
<evidence type="ECO:0000313" key="2">
    <source>
        <dbReference type="Proteomes" id="UP000501690"/>
    </source>
</evidence>
<dbReference type="EMBL" id="CP039345">
    <property type="protein sequence ID" value="QCD79259.1"/>
    <property type="molecule type" value="Genomic_DNA"/>
</dbReference>
<reference evidence="1 2" key="1">
    <citation type="submission" date="2019-04" db="EMBL/GenBank/DDBJ databases">
        <title>An improved genome assembly and genetic linkage map for asparagus bean, Vigna unguiculata ssp. sesquipedialis.</title>
        <authorList>
            <person name="Xia Q."/>
            <person name="Zhang R."/>
            <person name="Dong Y."/>
        </authorList>
    </citation>
    <scope>NUCLEOTIDE SEQUENCE [LARGE SCALE GENOMIC DNA]</scope>
    <source>
        <tissue evidence="1">Leaf</tissue>
    </source>
</reference>
<organism evidence="1 2">
    <name type="scientific">Vigna unguiculata</name>
    <name type="common">Cowpea</name>
    <dbReference type="NCBI Taxonomy" id="3917"/>
    <lineage>
        <taxon>Eukaryota</taxon>
        <taxon>Viridiplantae</taxon>
        <taxon>Streptophyta</taxon>
        <taxon>Embryophyta</taxon>
        <taxon>Tracheophyta</taxon>
        <taxon>Spermatophyta</taxon>
        <taxon>Magnoliopsida</taxon>
        <taxon>eudicotyledons</taxon>
        <taxon>Gunneridae</taxon>
        <taxon>Pentapetalae</taxon>
        <taxon>rosids</taxon>
        <taxon>fabids</taxon>
        <taxon>Fabales</taxon>
        <taxon>Fabaceae</taxon>
        <taxon>Papilionoideae</taxon>
        <taxon>50 kb inversion clade</taxon>
        <taxon>NPAAA clade</taxon>
        <taxon>indigoferoid/millettioid clade</taxon>
        <taxon>Phaseoleae</taxon>
        <taxon>Vigna</taxon>
    </lineage>
</organism>
<dbReference type="AlphaFoldDB" id="A0A4D6KVF9"/>